<dbReference type="GeneID" id="54465758"/>
<feature type="compositionally biased region" description="Basic and acidic residues" evidence="1">
    <location>
        <begin position="597"/>
        <end position="611"/>
    </location>
</feature>
<feature type="compositionally biased region" description="Basic residues" evidence="1">
    <location>
        <begin position="262"/>
        <end position="273"/>
    </location>
</feature>
<proteinExistence type="predicted"/>
<reference evidence="4" key="3">
    <citation type="submission" date="2025-04" db="UniProtKB">
        <authorList>
            <consortium name="RefSeq"/>
        </authorList>
    </citation>
    <scope>IDENTIFICATION</scope>
    <source>
        <strain evidence="4">CBS 304.34</strain>
    </source>
</reference>
<feature type="compositionally biased region" description="Basic and acidic residues" evidence="1">
    <location>
        <begin position="222"/>
        <end position="238"/>
    </location>
</feature>
<accession>A0A6A6Z3P7</accession>
<dbReference type="RefSeq" id="XP_033582670.1">
    <property type="nucleotide sequence ID" value="XM_033724865.1"/>
</dbReference>
<evidence type="ECO:0000313" key="3">
    <source>
        <dbReference type="Proteomes" id="UP000504636"/>
    </source>
</evidence>
<feature type="region of interest" description="Disordered" evidence="1">
    <location>
        <begin position="1"/>
        <end position="46"/>
    </location>
</feature>
<feature type="region of interest" description="Disordered" evidence="1">
    <location>
        <begin position="147"/>
        <end position="374"/>
    </location>
</feature>
<feature type="region of interest" description="Disordered" evidence="1">
    <location>
        <begin position="597"/>
        <end position="651"/>
    </location>
</feature>
<gene>
    <name evidence="2 4" type="ORF">BDZ99DRAFT_514351</name>
</gene>
<feature type="compositionally biased region" description="Low complexity" evidence="1">
    <location>
        <begin position="17"/>
        <end position="28"/>
    </location>
</feature>
<dbReference type="AlphaFoldDB" id="A0A6A6Z3P7"/>
<reference evidence="4" key="2">
    <citation type="submission" date="2020-04" db="EMBL/GenBank/DDBJ databases">
        <authorList>
            <consortium name="NCBI Genome Project"/>
        </authorList>
    </citation>
    <scope>NUCLEOTIDE SEQUENCE</scope>
    <source>
        <strain evidence="4">CBS 304.34</strain>
    </source>
</reference>
<feature type="region of interest" description="Disordered" evidence="1">
    <location>
        <begin position="505"/>
        <end position="581"/>
    </location>
</feature>
<name>A0A6A6Z3P7_9PEZI</name>
<evidence type="ECO:0000256" key="1">
    <source>
        <dbReference type="SAM" id="MobiDB-lite"/>
    </source>
</evidence>
<protein>
    <submittedName>
        <fullName evidence="2 4">Uncharacterized protein</fullName>
    </submittedName>
</protein>
<keyword evidence="3" id="KW-1185">Reference proteome</keyword>
<dbReference type="OrthoDB" id="3945111at2759"/>
<feature type="compositionally biased region" description="Polar residues" evidence="1">
    <location>
        <begin position="172"/>
        <end position="181"/>
    </location>
</feature>
<evidence type="ECO:0000313" key="4">
    <source>
        <dbReference type="RefSeq" id="XP_033582670.1"/>
    </source>
</evidence>
<reference evidence="2 4" key="1">
    <citation type="journal article" date="2020" name="Stud. Mycol.">
        <title>101 Dothideomycetes genomes: a test case for predicting lifestyles and emergence of pathogens.</title>
        <authorList>
            <person name="Haridas S."/>
            <person name="Albert R."/>
            <person name="Binder M."/>
            <person name="Bloem J."/>
            <person name="Labutti K."/>
            <person name="Salamov A."/>
            <person name="Andreopoulos B."/>
            <person name="Baker S."/>
            <person name="Barry K."/>
            <person name="Bills G."/>
            <person name="Bluhm B."/>
            <person name="Cannon C."/>
            <person name="Castanera R."/>
            <person name="Culley D."/>
            <person name="Daum C."/>
            <person name="Ezra D."/>
            <person name="Gonzalez J."/>
            <person name="Henrissat B."/>
            <person name="Kuo A."/>
            <person name="Liang C."/>
            <person name="Lipzen A."/>
            <person name="Lutzoni F."/>
            <person name="Magnuson J."/>
            <person name="Mondo S."/>
            <person name="Nolan M."/>
            <person name="Ohm R."/>
            <person name="Pangilinan J."/>
            <person name="Park H.-J."/>
            <person name="Ramirez L."/>
            <person name="Alfaro M."/>
            <person name="Sun H."/>
            <person name="Tritt A."/>
            <person name="Yoshinaga Y."/>
            <person name="Zwiers L.-H."/>
            <person name="Turgeon B."/>
            <person name="Goodwin S."/>
            <person name="Spatafora J."/>
            <person name="Crous P."/>
            <person name="Grigoriev I."/>
        </authorList>
    </citation>
    <scope>NUCLEOTIDE SEQUENCE</scope>
    <source>
        <strain evidence="2 4">CBS 304.34</strain>
    </source>
</reference>
<organism evidence="2">
    <name type="scientific">Mytilinidion resinicola</name>
    <dbReference type="NCBI Taxonomy" id="574789"/>
    <lineage>
        <taxon>Eukaryota</taxon>
        <taxon>Fungi</taxon>
        <taxon>Dikarya</taxon>
        <taxon>Ascomycota</taxon>
        <taxon>Pezizomycotina</taxon>
        <taxon>Dothideomycetes</taxon>
        <taxon>Pleosporomycetidae</taxon>
        <taxon>Mytilinidiales</taxon>
        <taxon>Mytilinidiaceae</taxon>
        <taxon>Mytilinidion</taxon>
    </lineage>
</organism>
<feature type="compositionally biased region" description="Basic residues" evidence="1">
    <location>
        <begin position="239"/>
        <end position="248"/>
    </location>
</feature>
<evidence type="ECO:0000313" key="2">
    <source>
        <dbReference type="EMBL" id="KAF2815706.1"/>
    </source>
</evidence>
<dbReference type="EMBL" id="MU003693">
    <property type="protein sequence ID" value="KAF2815706.1"/>
    <property type="molecule type" value="Genomic_DNA"/>
</dbReference>
<feature type="compositionally biased region" description="Acidic residues" evidence="1">
    <location>
        <begin position="563"/>
        <end position="575"/>
    </location>
</feature>
<dbReference type="Proteomes" id="UP000504636">
    <property type="component" value="Unplaced"/>
</dbReference>
<feature type="region of interest" description="Disordered" evidence="1">
    <location>
        <begin position="403"/>
        <end position="444"/>
    </location>
</feature>
<sequence length="651" mass="70795">MAPGEGPTVEDSPGEGSTRAAAADAASSPPSPTYSPPRQLQDTPSSIMSVSDYLPGFYQLRIHGSCPNCKHWHRTATAQISRDPAKFSGVRCEKCNKRWFGIGGNASHPSLASVNTLPEAEWIESPSYSALRNALLVNVQTLSAVGSGSSRLGPVAEENTSPISHRPGQALHSRNPSSRSNVHPRPSPTKVPENEEKAVVQEVTPPDVKRHQVKPSQTVVPEIEKPKATHTRSFDKAKSRVKQFKKKFEKVTQRMRSGLTSLKKKTKRSKKGKEKIDEPKNTQAVRQEEALRTKPDITEDKGVADTPKGEGQPEGSVDTSSGKGKAKEEPLWPGSTNEDPGPADTNGIPSPEPSPPLSDPQARRRRRDAEIDYVRKELTKLSACTCGPNCGPECRCRHHGRPVGPFHPRRSQDDSSIDYYSHPSNPDAEPPIPQLPQTGLRGLGGLRNSADFDYFGVQFEHSGSESHYPGSIASGLSNRVSIGAITIATTHSSSNFSTARTYVGSEGMTATSPPITMLRPRPQSLPRPHSRSPRIASASPPTSPLRVSTFARARDSYASSTDDRDDDGPVQDGLDEFGTTPTQHNYIEALRSFQEHERGRTFSQTHGRDNDSQQGDAIARHDHAPIVNGHAPMVNGHEYERRLSEPTSSTA</sequence>
<feature type="compositionally biased region" description="Basic and acidic residues" evidence="1">
    <location>
        <begin position="274"/>
        <end position="303"/>
    </location>
</feature>